<gene>
    <name evidence="1" type="ORF">Pint_04969</name>
</gene>
<keyword evidence="2" id="KW-1185">Reference proteome</keyword>
<protein>
    <submittedName>
        <fullName evidence="1">Uncharacterized protein</fullName>
    </submittedName>
</protein>
<evidence type="ECO:0000313" key="2">
    <source>
        <dbReference type="Proteomes" id="UP001163603"/>
    </source>
</evidence>
<proteinExistence type="predicted"/>
<comment type="caution">
    <text evidence="1">The sequence shown here is derived from an EMBL/GenBank/DDBJ whole genome shotgun (WGS) entry which is preliminary data.</text>
</comment>
<accession>A0ACC0Z2G5</accession>
<name>A0ACC0Z2G5_9ROSI</name>
<reference evidence="2" key="1">
    <citation type="journal article" date="2023" name="G3 (Bethesda)">
        <title>Genome assembly and association tests identify interacting loci associated with vigor, precocity, and sex in interspecific pistachio rootstocks.</title>
        <authorList>
            <person name="Palmer W."/>
            <person name="Jacygrad E."/>
            <person name="Sagayaradj S."/>
            <person name="Cavanaugh K."/>
            <person name="Han R."/>
            <person name="Bertier L."/>
            <person name="Beede B."/>
            <person name="Kafkas S."/>
            <person name="Golino D."/>
            <person name="Preece J."/>
            <person name="Michelmore R."/>
        </authorList>
    </citation>
    <scope>NUCLEOTIDE SEQUENCE [LARGE SCALE GENOMIC DNA]</scope>
</reference>
<dbReference type="Proteomes" id="UP001163603">
    <property type="component" value="Chromosome 3"/>
</dbReference>
<dbReference type="EMBL" id="CM047738">
    <property type="protein sequence ID" value="KAJ0044456.1"/>
    <property type="molecule type" value="Genomic_DNA"/>
</dbReference>
<sequence length="137" mass="14704">MFDLVPLRGGGLLACGWFWIQVVSSSFGLFICEKSVKSPDIFVILVDQAKASEARLEMAAISEKRVFPSTSGAGLFQGESGCVYRAALADGLPWLCKIMYGAAVVGGSVEELFCEGLSVNGQTGFFFLVDYNVELLS</sequence>
<evidence type="ECO:0000313" key="1">
    <source>
        <dbReference type="EMBL" id="KAJ0044456.1"/>
    </source>
</evidence>
<organism evidence="1 2">
    <name type="scientific">Pistacia integerrima</name>
    <dbReference type="NCBI Taxonomy" id="434235"/>
    <lineage>
        <taxon>Eukaryota</taxon>
        <taxon>Viridiplantae</taxon>
        <taxon>Streptophyta</taxon>
        <taxon>Embryophyta</taxon>
        <taxon>Tracheophyta</taxon>
        <taxon>Spermatophyta</taxon>
        <taxon>Magnoliopsida</taxon>
        <taxon>eudicotyledons</taxon>
        <taxon>Gunneridae</taxon>
        <taxon>Pentapetalae</taxon>
        <taxon>rosids</taxon>
        <taxon>malvids</taxon>
        <taxon>Sapindales</taxon>
        <taxon>Anacardiaceae</taxon>
        <taxon>Pistacia</taxon>
    </lineage>
</organism>